<reference evidence="9" key="2">
    <citation type="submission" date="2025-08" db="UniProtKB">
        <authorList>
            <consortium name="Ensembl"/>
        </authorList>
    </citation>
    <scope>IDENTIFICATION</scope>
</reference>
<sequence length="440" mass="51166">MPNINFVKIFFMTIFIVAILNSLSFYWMKSMENPFQHQKPADVCRGKIARGTITPLENSKTFIIAPYFDKRYLNLTRIIGIIHQGEVKELYCWFCCQPLGNISIIRAVIDALEDSFGFSYGAVNLLCEEPQNCNAQYVSIHWSPNGDINQIPRFRIRNQEAHLPSSDFTVCISPMFANYNNVLQFIQSMEMYKILGAQTVMIYKINCSQLLEKVLEHYVDEGTAEVIPWPITSYLTASSTWQFDIAGGDIGYYGQVTALNDCIYRNMHRSQFVVLNDIDEILLPAGFPDWKTMMRTIDVDQGKFGVFMFVSFLFPNTLYAPHLKYNISSWMVIPGVDILKHIYRETYQQRYDKPRKLIVKPHSVIQISVHRVPKSFNHTFLVSPYVGFIYHCRYASPEYMIQKLFIKDDRIWNYGESLIKNVNDVLMKVFSLDMEEVLLF</sequence>
<dbReference type="InParanoid" id="G3WXJ0"/>
<dbReference type="PANTHER" id="PTHR21461:SF69">
    <property type="entry name" value="GLYCOSYLTRANSFERASE FAMILY 92 PROTEIN"/>
    <property type="match status" value="1"/>
</dbReference>
<dbReference type="eggNOG" id="KOG4735">
    <property type="taxonomic scope" value="Eukaryota"/>
</dbReference>
<evidence type="ECO:0000313" key="9">
    <source>
        <dbReference type="Ensembl" id="ENSSHAP00000020145.2"/>
    </source>
</evidence>
<dbReference type="GO" id="GO:0016020">
    <property type="term" value="C:membrane"/>
    <property type="evidence" value="ECO:0007669"/>
    <property type="project" value="UniProtKB-SubCell"/>
</dbReference>
<evidence type="ECO:0000256" key="3">
    <source>
        <dbReference type="ARBA" id="ARBA00022676"/>
    </source>
</evidence>
<evidence type="ECO:0000256" key="7">
    <source>
        <dbReference type="ARBA" id="ARBA00023136"/>
    </source>
</evidence>
<evidence type="ECO:0000256" key="5">
    <source>
        <dbReference type="ARBA" id="ARBA00022692"/>
    </source>
</evidence>
<evidence type="ECO:0000256" key="1">
    <source>
        <dbReference type="ARBA" id="ARBA00004167"/>
    </source>
</evidence>
<reference evidence="9 10" key="1">
    <citation type="journal article" date="2011" name="Proc. Natl. Acad. Sci. U.S.A.">
        <title>Genetic diversity and population structure of the endangered marsupial Sarcophilus harrisii (Tasmanian devil).</title>
        <authorList>
            <person name="Miller W."/>
            <person name="Hayes V.M."/>
            <person name="Ratan A."/>
            <person name="Petersen D.C."/>
            <person name="Wittekindt N.E."/>
            <person name="Miller J."/>
            <person name="Walenz B."/>
            <person name="Knight J."/>
            <person name="Qi J."/>
            <person name="Zhao F."/>
            <person name="Wang Q."/>
            <person name="Bedoya-Reina O.C."/>
            <person name="Katiyar N."/>
            <person name="Tomsho L.P."/>
            <person name="Kasson L.M."/>
            <person name="Hardie R.A."/>
            <person name="Woodbridge P."/>
            <person name="Tindall E.A."/>
            <person name="Bertelsen M.F."/>
            <person name="Dixon D."/>
            <person name="Pyecroft S."/>
            <person name="Helgen K.M."/>
            <person name="Lesk A.M."/>
            <person name="Pringle T.H."/>
            <person name="Patterson N."/>
            <person name="Zhang Y."/>
            <person name="Kreiss A."/>
            <person name="Woods G.M."/>
            <person name="Jones M.E."/>
            <person name="Schuster S.C."/>
        </authorList>
    </citation>
    <scope>NUCLEOTIDE SEQUENCE [LARGE SCALE GENOMIC DNA]</scope>
</reference>
<keyword evidence="4 8" id="KW-0808">Transferase</keyword>
<dbReference type="EC" id="2.4.1.-" evidence="8"/>
<accession>G3WXJ0</accession>
<reference evidence="9" key="3">
    <citation type="submission" date="2025-09" db="UniProtKB">
        <authorList>
            <consortium name="Ensembl"/>
        </authorList>
    </citation>
    <scope>IDENTIFICATION</scope>
</reference>
<feature type="transmembrane region" description="Helical" evidence="8">
    <location>
        <begin position="6"/>
        <end position="28"/>
    </location>
</feature>
<dbReference type="PANTHER" id="PTHR21461">
    <property type="entry name" value="GLYCOSYLTRANSFERASE FAMILY 92 PROTEIN"/>
    <property type="match status" value="1"/>
</dbReference>
<keyword evidence="5 8" id="KW-0812">Transmembrane</keyword>
<evidence type="ECO:0000256" key="6">
    <source>
        <dbReference type="ARBA" id="ARBA00022989"/>
    </source>
</evidence>
<protein>
    <recommendedName>
        <fullName evidence="8">Glycosyltransferase family 92 protein</fullName>
        <ecNumber evidence="8">2.4.1.-</ecNumber>
    </recommendedName>
</protein>
<evidence type="ECO:0000313" key="10">
    <source>
        <dbReference type="Proteomes" id="UP000007648"/>
    </source>
</evidence>
<comment type="similarity">
    <text evidence="2 8">Belongs to the glycosyltransferase 92 family.</text>
</comment>
<evidence type="ECO:0000256" key="4">
    <source>
        <dbReference type="ARBA" id="ARBA00022679"/>
    </source>
</evidence>
<dbReference type="Proteomes" id="UP000007648">
    <property type="component" value="Unassembled WGS sequence"/>
</dbReference>
<dbReference type="HOGENOM" id="CLU_021496_2_0_1"/>
<keyword evidence="3 8" id="KW-0328">Glycosyltransferase</keyword>
<comment type="subcellular location">
    <subcellularLocation>
        <location evidence="1">Membrane</location>
        <topology evidence="1">Single-pass membrane protein</topology>
    </subcellularLocation>
</comment>
<keyword evidence="6 8" id="KW-1133">Transmembrane helix</keyword>
<keyword evidence="10" id="KW-1185">Reference proteome</keyword>
<name>G3WXJ0_SARHA</name>
<dbReference type="AlphaFoldDB" id="G3WXJ0"/>
<evidence type="ECO:0000256" key="2">
    <source>
        <dbReference type="ARBA" id="ARBA00007647"/>
    </source>
</evidence>
<dbReference type="GeneTree" id="ENSGT00530000064359"/>
<evidence type="ECO:0000256" key="8">
    <source>
        <dbReference type="RuleBase" id="RU366017"/>
    </source>
</evidence>
<proteinExistence type="inferred from homology"/>
<dbReference type="Pfam" id="PF01697">
    <property type="entry name" value="Glyco_transf_92"/>
    <property type="match status" value="1"/>
</dbReference>
<organism evidence="9 10">
    <name type="scientific">Sarcophilus harrisii</name>
    <name type="common">Tasmanian devil</name>
    <name type="synonym">Sarcophilus laniarius</name>
    <dbReference type="NCBI Taxonomy" id="9305"/>
    <lineage>
        <taxon>Eukaryota</taxon>
        <taxon>Metazoa</taxon>
        <taxon>Chordata</taxon>
        <taxon>Craniata</taxon>
        <taxon>Vertebrata</taxon>
        <taxon>Euteleostomi</taxon>
        <taxon>Mammalia</taxon>
        <taxon>Metatheria</taxon>
        <taxon>Dasyuromorphia</taxon>
        <taxon>Dasyuridae</taxon>
        <taxon>Sarcophilus</taxon>
    </lineage>
</organism>
<dbReference type="GO" id="GO:0005737">
    <property type="term" value="C:cytoplasm"/>
    <property type="evidence" value="ECO:0007669"/>
    <property type="project" value="TreeGrafter"/>
</dbReference>
<keyword evidence="7 8" id="KW-0472">Membrane</keyword>
<dbReference type="GO" id="GO:0016757">
    <property type="term" value="F:glycosyltransferase activity"/>
    <property type="evidence" value="ECO:0007669"/>
    <property type="project" value="UniProtKB-UniRule"/>
</dbReference>
<gene>
    <name evidence="9" type="primary">LOC116421733</name>
</gene>
<dbReference type="InterPro" id="IPR008166">
    <property type="entry name" value="Glyco_transf_92"/>
</dbReference>
<dbReference type="Ensembl" id="ENSSHAT00000020305.2">
    <property type="protein sequence ID" value="ENSSHAP00000020145.2"/>
    <property type="gene ID" value="ENSSHAG00000017089.2"/>
</dbReference>